<dbReference type="Gene3D" id="1.10.150.20">
    <property type="entry name" value="5' to 3' exonuclease, C-terminal subdomain"/>
    <property type="match status" value="1"/>
</dbReference>
<gene>
    <name evidence="3" type="ORF">PCAL00307_LOCUS16003</name>
</gene>
<keyword evidence="2" id="KW-0472">Membrane</keyword>
<accession>A0A7S4A150</accession>
<protein>
    <recommendedName>
        <fullName evidence="4">CHAT domain-containing protein</fullName>
    </recommendedName>
</protein>
<organism evidence="3">
    <name type="scientific">Pelagomonas calceolata</name>
    <dbReference type="NCBI Taxonomy" id="35677"/>
    <lineage>
        <taxon>Eukaryota</taxon>
        <taxon>Sar</taxon>
        <taxon>Stramenopiles</taxon>
        <taxon>Ochrophyta</taxon>
        <taxon>Pelagophyceae</taxon>
        <taxon>Pelagomonadales</taxon>
        <taxon>Pelagomonadaceae</taxon>
        <taxon>Pelagomonas</taxon>
    </lineage>
</organism>
<evidence type="ECO:0000256" key="1">
    <source>
        <dbReference type="SAM" id="MobiDB-lite"/>
    </source>
</evidence>
<dbReference type="EMBL" id="HBIW01018589">
    <property type="protein sequence ID" value="CAE0700567.1"/>
    <property type="molecule type" value="Transcribed_RNA"/>
</dbReference>
<feature type="compositionally biased region" description="Basic residues" evidence="1">
    <location>
        <begin position="663"/>
        <end position="672"/>
    </location>
</feature>
<proteinExistence type="predicted"/>
<feature type="region of interest" description="Disordered" evidence="1">
    <location>
        <begin position="662"/>
        <end position="754"/>
    </location>
</feature>
<evidence type="ECO:0008006" key="4">
    <source>
        <dbReference type="Google" id="ProtNLM"/>
    </source>
</evidence>
<sequence>MCTKFPCPLCVVGRGPGLIARCVAMWTTLVLCVALAAYYRSKLARSLRRALGRRRKTPRIDESFEKMDGSLYKKFWASHQVGHLGARDVEPFDVARPRVVLIVRGSSDDLPNLDGELDAVRACARKAAARVVECVSLETLGEALKRATSWRRDDFPCGARPRVWLHVAGHATELHLEDPQKAMVPTEKVVSLVATYRRNIEAVFCNGCRSAGLAAALAEAGVAAVGWRTDCSDAGAALFAAAFYKRAFDQADAVADPNIAPAASAFLGATQDVLAPRAAAFVAQAPRSPACPTRGGGGSVDIEMDGSGRKGMDGSGPLSPKNTDRAVPVLAVPKATMALDRSARSARFAPEIGDVEMDGSRRAVGARRDGEMDGGRGADSENVVRAVPVLAVPKATMALDRSTQMDGSRRSVGSRRSGMDSSAASQRTSLDGSVYDLPCSLSIVDDADQVLPPEKQSKRPKLGLQRATAPRYALKDPACASVDPATGREVITTTRNAVFVEAADPTDDALDFLSGLLERDAAPAPPPRRQQVAPDSTPVLRSTGSGYEVVAEGRVFGGPVALGVPQLFDGARAARAHAAAAAAETPLDRATLQGLGPKKVARLAAIGIRTVDQLARVDVDDRALVEAATHNRRFDRAVATLSKWRREAATFLRRKALGEVVPRKGRGSKRRAAAPPAAPPVVSSDSTVNSSEGDDDRSCATKGPREESSSSSSPSHVPGTLEAPGPATARGPSPSPEVLADTQENPVSRDPSPV</sequence>
<feature type="transmembrane region" description="Helical" evidence="2">
    <location>
        <begin position="18"/>
        <end position="39"/>
    </location>
</feature>
<keyword evidence="2" id="KW-1133">Transmembrane helix</keyword>
<name>A0A7S4A150_9STRA</name>
<evidence type="ECO:0000313" key="3">
    <source>
        <dbReference type="EMBL" id="CAE0700567.1"/>
    </source>
</evidence>
<keyword evidence="2" id="KW-0812">Transmembrane</keyword>
<feature type="region of interest" description="Disordered" evidence="1">
    <location>
        <begin position="519"/>
        <end position="541"/>
    </location>
</feature>
<feature type="region of interest" description="Disordered" evidence="1">
    <location>
        <begin position="399"/>
        <end position="429"/>
    </location>
</feature>
<reference evidence="3" key="1">
    <citation type="submission" date="2021-01" db="EMBL/GenBank/DDBJ databases">
        <authorList>
            <person name="Corre E."/>
            <person name="Pelletier E."/>
            <person name="Niang G."/>
            <person name="Scheremetjew M."/>
            <person name="Finn R."/>
            <person name="Kale V."/>
            <person name="Holt S."/>
            <person name="Cochrane G."/>
            <person name="Meng A."/>
            <person name="Brown T."/>
            <person name="Cohen L."/>
        </authorList>
    </citation>
    <scope>NUCLEOTIDE SEQUENCE</scope>
    <source>
        <strain evidence="3">CCMP1756</strain>
    </source>
</reference>
<feature type="compositionally biased region" description="Low complexity" evidence="1">
    <location>
        <begin position="410"/>
        <end position="422"/>
    </location>
</feature>
<feature type="region of interest" description="Disordered" evidence="1">
    <location>
        <begin position="448"/>
        <end position="468"/>
    </location>
</feature>
<evidence type="ECO:0000256" key="2">
    <source>
        <dbReference type="SAM" id="Phobius"/>
    </source>
</evidence>
<dbReference type="AlphaFoldDB" id="A0A7S4A150"/>
<feature type="compositionally biased region" description="Basic and acidic residues" evidence="1">
    <location>
        <begin position="696"/>
        <end position="708"/>
    </location>
</feature>